<protein>
    <recommendedName>
        <fullName evidence="3">FAD:protein FMN transferase</fullName>
        <ecNumber evidence="2">2.7.1.180</ecNumber>
    </recommendedName>
    <alternativeName>
        <fullName evidence="9">Flavin transferase</fullName>
    </alternativeName>
</protein>
<dbReference type="SUPFAM" id="SSF143631">
    <property type="entry name" value="ApbE-like"/>
    <property type="match status" value="1"/>
</dbReference>
<dbReference type="InterPro" id="IPR024932">
    <property type="entry name" value="ApbE"/>
</dbReference>
<proteinExistence type="predicted"/>
<comment type="cofactor">
    <cofactor evidence="1">
        <name>Mg(2+)</name>
        <dbReference type="ChEBI" id="CHEBI:18420"/>
    </cofactor>
</comment>
<evidence type="ECO:0000256" key="2">
    <source>
        <dbReference type="ARBA" id="ARBA00011955"/>
    </source>
</evidence>
<evidence type="ECO:0000313" key="12">
    <source>
        <dbReference type="EMBL" id="AZV77066.1"/>
    </source>
</evidence>
<name>A0A3T0MZ65_9RHOB</name>
<dbReference type="RefSeq" id="WP_127747613.1">
    <property type="nucleotide sequence ID" value="NZ_CP033219.1"/>
</dbReference>
<comment type="catalytic activity">
    <reaction evidence="10">
        <text>L-threonyl-[protein] + FAD = FMN-L-threonyl-[protein] + AMP + H(+)</text>
        <dbReference type="Rhea" id="RHEA:36847"/>
        <dbReference type="Rhea" id="RHEA-COMP:11060"/>
        <dbReference type="Rhea" id="RHEA-COMP:11061"/>
        <dbReference type="ChEBI" id="CHEBI:15378"/>
        <dbReference type="ChEBI" id="CHEBI:30013"/>
        <dbReference type="ChEBI" id="CHEBI:57692"/>
        <dbReference type="ChEBI" id="CHEBI:74257"/>
        <dbReference type="ChEBI" id="CHEBI:456215"/>
        <dbReference type="EC" id="2.7.1.180"/>
    </reaction>
</comment>
<dbReference type="InterPro" id="IPR003374">
    <property type="entry name" value="ApbE-like_sf"/>
</dbReference>
<dbReference type="EMBL" id="CP033219">
    <property type="protein sequence ID" value="AZV77066.1"/>
    <property type="molecule type" value="Genomic_DNA"/>
</dbReference>
<keyword evidence="4" id="KW-0285">Flavoprotein</keyword>
<dbReference type="Proteomes" id="UP000283063">
    <property type="component" value="Chromosome"/>
</dbReference>
<dbReference type="PANTHER" id="PTHR30040:SF2">
    <property type="entry name" value="FAD:PROTEIN FMN TRANSFERASE"/>
    <property type="match status" value="1"/>
</dbReference>
<gene>
    <name evidence="12" type="ORF">EBB79_03605</name>
</gene>
<dbReference type="PROSITE" id="PS51318">
    <property type="entry name" value="TAT"/>
    <property type="match status" value="1"/>
</dbReference>
<keyword evidence="5 12" id="KW-0808">Transferase</keyword>
<evidence type="ECO:0000256" key="7">
    <source>
        <dbReference type="ARBA" id="ARBA00022827"/>
    </source>
</evidence>
<feature type="signal peptide" evidence="11">
    <location>
        <begin position="1"/>
        <end position="25"/>
    </location>
</feature>
<keyword evidence="7" id="KW-0274">FAD</keyword>
<dbReference type="Pfam" id="PF02424">
    <property type="entry name" value="ApbE"/>
    <property type="match status" value="1"/>
</dbReference>
<dbReference type="AlphaFoldDB" id="A0A3T0MZ65"/>
<evidence type="ECO:0000256" key="3">
    <source>
        <dbReference type="ARBA" id="ARBA00016337"/>
    </source>
</evidence>
<evidence type="ECO:0000313" key="13">
    <source>
        <dbReference type="Proteomes" id="UP000283063"/>
    </source>
</evidence>
<evidence type="ECO:0000256" key="6">
    <source>
        <dbReference type="ARBA" id="ARBA00022723"/>
    </source>
</evidence>
<dbReference type="Gene3D" id="3.10.520.10">
    <property type="entry name" value="ApbE-like domains"/>
    <property type="match status" value="1"/>
</dbReference>
<dbReference type="OrthoDB" id="9778595at2"/>
<keyword evidence="6" id="KW-0479">Metal-binding</keyword>
<feature type="chain" id="PRO_5039888966" description="FAD:protein FMN transferase" evidence="11">
    <location>
        <begin position="26"/>
        <end position="302"/>
    </location>
</feature>
<evidence type="ECO:0000256" key="5">
    <source>
        <dbReference type="ARBA" id="ARBA00022679"/>
    </source>
</evidence>
<dbReference type="EC" id="2.7.1.180" evidence="2"/>
<dbReference type="GO" id="GO:0016740">
    <property type="term" value="F:transferase activity"/>
    <property type="evidence" value="ECO:0007669"/>
    <property type="project" value="UniProtKB-KW"/>
</dbReference>
<keyword evidence="11" id="KW-0732">Signal</keyword>
<reference evidence="12 13" key="1">
    <citation type="submission" date="2018-10" db="EMBL/GenBank/DDBJ databases">
        <title>Parasedimentitalea marina sp. nov., a psychrophilic bacterium isolated from deep seawater of the New Britain Trench.</title>
        <authorList>
            <person name="Cao J."/>
        </authorList>
    </citation>
    <scope>NUCLEOTIDE SEQUENCE [LARGE SCALE GENOMIC DNA]</scope>
    <source>
        <strain evidence="12 13">W43</strain>
    </source>
</reference>
<dbReference type="InterPro" id="IPR006311">
    <property type="entry name" value="TAT_signal"/>
</dbReference>
<dbReference type="PANTHER" id="PTHR30040">
    <property type="entry name" value="THIAMINE BIOSYNTHESIS LIPOPROTEIN APBE"/>
    <property type="match status" value="1"/>
</dbReference>
<organism evidence="12 13">
    <name type="scientific">Parasedimentitalea marina</name>
    <dbReference type="NCBI Taxonomy" id="2483033"/>
    <lineage>
        <taxon>Bacteria</taxon>
        <taxon>Pseudomonadati</taxon>
        <taxon>Pseudomonadota</taxon>
        <taxon>Alphaproteobacteria</taxon>
        <taxon>Rhodobacterales</taxon>
        <taxon>Paracoccaceae</taxon>
        <taxon>Parasedimentitalea</taxon>
    </lineage>
</organism>
<evidence type="ECO:0000256" key="1">
    <source>
        <dbReference type="ARBA" id="ARBA00001946"/>
    </source>
</evidence>
<dbReference type="GO" id="GO:0046872">
    <property type="term" value="F:metal ion binding"/>
    <property type="evidence" value="ECO:0007669"/>
    <property type="project" value="UniProtKB-KW"/>
</dbReference>
<evidence type="ECO:0000256" key="11">
    <source>
        <dbReference type="SAM" id="SignalP"/>
    </source>
</evidence>
<keyword evidence="8" id="KW-0460">Magnesium</keyword>
<evidence type="ECO:0000256" key="9">
    <source>
        <dbReference type="ARBA" id="ARBA00031306"/>
    </source>
</evidence>
<evidence type="ECO:0000256" key="4">
    <source>
        <dbReference type="ARBA" id="ARBA00022630"/>
    </source>
</evidence>
<evidence type="ECO:0000256" key="8">
    <source>
        <dbReference type="ARBA" id="ARBA00022842"/>
    </source>
</evidence>
<accession>A0A3T0MZ65</accession>
<sequence length="302" mass="32635">MTHLNRRRFLTISAAAFSLPMQAVAATPARWRGIALGARATLQLAGLTQTQANPIFMAVENELSRLESIFSLYRDTSEISRLNATGRLEAPSHELLEVLSISNMLNTATGGAFDPTVQPLWQATVTTENTSPVTGWRYLDFNSQRVEFTPPKAATMGLTLNGIAQGYITDKIAHLLRRKGLTDVLVDFGEIMANGQRSTGQIWRVGIETPSGQRVKQMTLTNRALASSAPVMPLGDSTQPNPHIFPPTATHHLQQAFVSVSAPTAAIADGLSTACCLLSDQHIQAALDQIPGTRIEALQPLT</sequence>
<evidence type="ECO:0000256" key="10">
    <source>
        <dbReference type="ARBA" id="ARBA00048540"/>
    </source>
</evidence>
<dbReference type="KEGG" id="sedi:EBB79_03605"/>
<keyword evidence="13" id="KW-1185">Reference proteome</keyword>